<protein>
    <submittedName>
        <fullName evidence="1">Uncharacterized protein</fullName>
    </submittedName>
</protein>
<organism evidence="1 2">
    <name type="scientific">Cryptococcus floricola</name>
    <dbReference type="NCBI Taxonomy" id="2591691"/>
    <lineage>
        <taxon>Eukaryota</taxon>
        <taxon>Fungi</taxon>
        <taxon>Dikarya</taxon>
        <taxon>Basidiomycota</taxon>
        <taxon>Agaricomycotina</taxon>
        <taxon>Tremellomycetes</taxon>
        <taxon>Tremellales</taxon>
        <taxon>Cryptococcaceae</taxon>
        <taxon>Cryptococcus</taxon>
    </lineage>
</organism>
<dbReference type="AlphaFoldDB" id="A0A5D3AJB0"/>
<sequence>SWTYELKEGKETRVNSLLGEKLKEDRAPQYEVGGIHSYAAFDGFGP</sequence>
<accession>A0A5D3AJB0</accession>
<evidence type="ECO:0000313" key="1">
    <source>
        <dbReference type="EMBL" id="TYJ51094.1"/>
    </source>
</evidence>
<feature type="non-terminal residue" evidence="1">
    <location>
        <position position="1"/>
    </location>
</feature>
<evidence type="ECO:0000313" key="2">
    <source>
        <dbReference type="Proteomes" id="UP000322245"/>
    </source>
</evidence>
<gene>
    <name evidence="1" type="ORF">B9479_008354</name>
</gene>
<proteinExistence type="predicted"/>
<name>A0A5D3AJB0_9TREE</name>
<comment type="caution">
    <text evidence="1">The sequence shown here is derived from an EMBL/GenBank/DDBJ whole genome shotgun (WGS) entry which is preliminary data.</text>
</comment>
<reference evidence="1 2" key="1">
    <citation type="submission" date="2017-05" db="EMBL/GenBank/DDBJ databases">
        <title>The Genome Sequence of Tsuchiyaea wingfieldii DSM 27421.</title>
        <authorList>
            <person name="Cuomo C."/>
            <person name="Passer A."/>
            <person name="Billmyre B."/>
            <person name="Heitman J."/>
        </authorList>
    </citation>
    <scope>NUCLEOTIDE SEQUENCE [LARGE SCALE GENOMIC DNA]</scope>
    <source>
        <strain evidence="1 2">DSM 27421</strain>
    </source>
</reference>
<dbReference type="Proteomes" id="UP000322245">
    <property type="component" value="Unassembled WGS sequence"/>
</dbReference>
<keyword evidence="2" id="KW-1185">Reference proteome</keyword>
<dbReference type="EMBL" id="NIDF01000500">
    <property type="protein sequence ID" value="TYJ51094.1"/>
    <property type="molecule type" value="Genomic_DNA"/>
</dbReference>